<keyword evidence="1" id="KW-0732">Signal</keyword>
<dbReference type="EMBL" id="CAKOGL010000012">
    <property type="protein sequence ID" value="CAH2092780.1"/>
    <property type="molecule type" value="Genomic_DNA"/>
</dbReference>
<name>A0AAU9U7H8_EUPED</name>
<keyword evidence="3" id="KW-1185">Reference proteome</keyword>
<organism evidence="2 3">
    <name type="scientific">Euphydryas editha</name>
    <name type="common">Edith's checkerspot</name>
    <dbReference type="NCBI Taxonomy" id="104508"/>
    <lineage>
        <taxon>Eukaryota</taxon>
        <taxon>Metazoa</taxon>
        <taxon>Ecdysozoa</taxon>
        <taxon>Arthropoda</taxon>
        <taxon>Hexapoda</taxon>
        <taxon>Insecta</taxon>
        <taxon>Pterygota</taxon>
        <taxon>Neoptera</taxon>
        <taxon>Endopterygota</taxon>
        <taxon>Lepidoptera</taxon>
        <taxon>Glossata</taxon>
        <taxon>Ditrysia</taxon>
        <taxon>Papilionoidea</taxon>
        <taxon>Nymphalidae</taxon>
        <taxon>Nymphalinae</taxon>
        <taxon>Euphydryas</taxon>
    </lineage>
</organism>
<evidence type="ECO:0000313" key="2">
    <source>
        <dbReference type="EMBL" id="CAH2092780.1"/>
    </source>
</evidence>
<accession>A0AAU9U7H8</accession>
<dbReference type="Proteomes" id="UP001153954">
    <property type="component" value="Unassembled WGS sequence"/>
</dbReference>
<comment type="caution">
    <text evidence="2">The sequence shown here is derived from an EMBL/GenBank/DDBJ whole genome shotgun (WGS) entry which is preliminary data.</text>
</comment>
<feature type="chain" id="PRO_5043314291" evidence="1">
    <location>
        <begin position="19"/>
        <end position="76"/>
    </location>
</feature>
<gene>
    <name evidence="2" type="ORF">EEDITHA_LOCUS8506</name>
</gene>
<protein>
    <submittedName>
        <fullName evidence="2">Uncharacterized protein</fullName>
    </submittedName>
</protein>
<sequence>MAVYKMIALAVLVFIVVAEVESTRRLSEREDAPIDNTSSIDIYDVLNALPKDKQPLWFQNRNNQSTQTYPIRPNNI</sequence>
<feature type="signal peptide" evidence="1">
    <location>
        <begin position="1"/>
        <end position="18"/>
    </location>
</feature>
<reference evidence="2" key="1">
    <citation type="submission" date="2022-03" db="EMBL/GenBank/DDBJ databases">
        <authorList>
            <person name="Tunstrom K."/>
        </authorList>
    </citation>
    <scope>NUCLEOTIDE SEQUENCE</scope>
</reference>
<proteinExistence type="predicted"/>
<dbReference type="AlphaFoldDB" id="A0AAU9U7H8"/>
<evidence type="ECO:0000313" key="3">
    <source>
        <dbReference type="Proteomes" id="UP001153954"/>
    </source>
</evidence>
<evidence type="ECO:0000256" key="1">
    <source>
        <dbReference type="SAM" id="SignalP"/>
    </source>
</evidence>